<keyword evidence="2" id="KW-1185">Reference proteome</keyword>
<accession>A0A8T0H6I5</accession>
<comment type="caution">
    <text evidence="1">The sequence shown here is derived from an EMBL/GenBank/DDBJ whole genome shotgun (WGS) entry which is preliminary data.</text>
</comment>
<evidence type="ECO:0000313" key="2">
    <source>
        <dbReference type="Proteomes" id="UP000822688"/>
    </source>
</evidence>
<organism evidence="1 2">
    <name type="scientific">Ceratodon purpureus</name>
    <name type="common">Fire moss</name>
    <name type="synonym">Dicranum purpureum</name>
    <dbReference type="NCBI Taxonomy" id="3225"/>
    <lineage>
        <taxon>Eukaryota</taxon>
        <taxon>Viridiplantae</taxon>
        <taxon>Streptophyta</taxon>
        <taxon>Embryophyta</taxon>
        <taxon>Bryophyta</taxon>
        <taxon>Bryophytina</taxon>
        <taxon>Bryopsida</taxon>
        <taxon>Dicranidae</taxon>
        <taxon>Pseudoditrichales</taxon>
        <taxon>Ditrichaceae</taxon>
        <taxon>Ceratodon</taxon>
    </lineage>
</organism>
<sequence length="135" mass="14261">MALSGATFAFWYFVGTNLFPDVLKCRHGAQNSGSSGRSIRCSLRDTARESSLPGGRCNRLVSCHHGQSVPKPCVGTCLQSGLAAGVLLPSQDFALTPSIAGGKVAMSSIIVVTNSLLLTFHSFPSHEVKKGRLKV</sequence>
<evidence type="ECO:0000313" key="1">
    <source>
        <dbReference type="EMBL" id="KAG0565899.1"/>
    </source>
</evidence>
<gene>
    <name evidence="1" type="ORF">KC19_7G022100</name>
</gene>
<dbReference type="EMBL" id="CM026428">
    <property type="protein sequence ID" value="KAG0565899.1"/>
    <property type="molecule type" value="Genomic_DNA"/>
</dbReference>
<proteinExistence type="predicted"/>
<reference evidence="1" key="1">
    <citation type="submission" date="2020-06" db="EMBL/GenBank/DDBJ databases">
        <title>WGS assembly of Ceratodon purpureus strain R40.</title>
        <authorList>
            <person name="Carey S.B."/>
            <person name="Jenkins J."/>
            <person name="Shu S."/>
            <person name="Lovell J.T."/>
            <person name="Sreedasyam A."/>
            <person name="Maumus F."/>
            <person name="Tiley G.P."/>
            <person name="Fernandez-Pozo N."/>
            <person name="Barry K."/>
            <person name="Chen C."/>
            <person name="Wang M."/>
            <person name="Lipzen A."/>
            <person name="Daum C."/>
            <person name="Saski C.A."/>
            <person name="Payton A.C."/>
            <person name="Mcbreen J.C."/>
            <person name="Conrad R.E."/>
            <person name="Kollar L.M."/>
            <person name="Olsson S."/>
            <person name="Huttunen S."/>
            <person name="Landis J.B."/>
            <person name="Wickett N.J."/>
            <person name="Johnson M.G."/>
            <person name="Rensing S.A."/>
            <person name="Grimwood J."/>
            <person name="Schmutz J."/>
            <person name="Mcdaniel S.F."/>
        </authorList>
    </citation>
    <scope>NUCLEOTIDE SEQUENCE</scope>
    <source>
        <strain evidence="1">R40</strain>
    </source>
</reference>
<dbReference type="AlphaFoldDB" id="A0A8T0H6I5"/>
<dbReference type="Proteomes" id="UP000822688">
    <property type="component" value="Chromosome 7"/>
</dbReference>
<protein>
    <submittedName>
        <fullName evidence="1">Uncharacterized protein</fullName>
    </submittedName>
</protein>
<name>A0A8T0H6I5_CERPU</name>